<keyword evidence="2" id="KW-1185">Reference proteome</keyword>
<dbReference type="RefSeq" id="WP_212141347.1">
    <property type="nucleotide sequence ID" value="NZ_JAGSSW010000001.1"/>
</dbReference>
<evidence type="ECO:0000313" key="1">
    <source>
        <dbReference type="EMBL" id="MBR8463070.1"/>
    </source>
</evidence>
<accession>A0ABS5HGD8</accession>
<name>A0ABS5HGD8_9BACT</name>
<proteinExistence type="predicted"/>
<organism evidence="1 2">
    <name type="scientific">Campylobacter anatolicus</name>
    <dbReference type="NCBI Taxonomy" id="2829105"/>
    <lineage>
        <taxon>Bacteria</taxon>
        <taxon>Pseudomonadati</taxon>
        <taxon>Campylobacterota</taxon>
        <taxon>Epsilonproteobacteria</taxon>
        <taxon>Campylobacterales</taxon>
        <taxon>Campylobacteraceae</taxon>
        <taxon>Campylobacter</taxon>
    </lineage>
</organism>
<dbReference type="Proteomes" id="UP000682951">
    <property type="component" value="Unassembled WGS sequence"/>
</dbReference>
<reference evidence="1 2" key="1">
    <citation type="submission" date="2021-04" db="EMBL/GenBank/DDBJ databases">
        <title>Molecular and phenotypic characterization and identification of bacterial isolates recovered from the Anatolian ground squirrels (Spermophilus xanthoprymnus) and which have the potential to form a new species in the Campylobacter genus.</title>
        <authorList>
            <person name="Aydin F."/>
            <person name="Abay S."/>
            <person name="Kayman T."/>
            <person name="Karakaya E."/>
            <person name="Mustak H.K."/>
            <person name="Mustak I.B."/>
            <person name="Bilgin N."/>
            <person name="Duzler A."/>
            <person name="Sahin O."/>
            <person name="Guran O."/>
            <person name="Saticioglu I.B."/>
        </authorList>
    </citation>
    <scope>NUCLEOTIDE SEQUENCE [LARGE SCALE GENOMIC DNA]</scope>
    <source>
        <strain evidence="2">faydin-G24</strain>
    </source>
</reference>
<evidence type="ECO:0000313" key="2">
    <source>
        <dbReference type="Proteomes" id="UP000682951"/>
    </source>
</evidence>
<dbReference type="InterPro" id="IPR036411">
    <property type="entry name" value="TorD-like_sf"/>
</dbReference>
<gene>
    <name evidence="1" type="ORF">KDD93_00580</name>
</gene>
<dbReference type="SUPFAM" id="SSF89155">
    <property type="entry name" value="TorD-like"/>
    <property type="match status" value="1"/>
</dbReference>
<comment type="caution">
    <text evidence="1">The sequence shown here is derived from an EMBL/GenBank/DDBJ whole genome shotgun (WGS) entry which is preliminary data.</text>
</comment>
<sequence length="179" mass="20003">MRVGEVYSVVALALAGNFHKILGVKEFMNIKKSGGWIVHNKSEANVRGSEIYAEFLKDESSAALCDDFVVLKPKFSASFYYPSAKDDLEKFYKSIKFTPKIGETDSLSNQLLLIATILKQDANANSQRLLSGFSVSFFLPYATQVATELQNRAMSKFYQAMGYFLADFCNALRTMIGDK</sequence>
<dbReference type="EMBL" id="JAGSSW010000001">
    <property type="protein sequence ID" value="MBR8463070.1"/>
    <property type="molecule type" value="Genomic_DNA"/>
</dbReference>
<protein>
    <submittedName>
        <fullName evidence="1">Uncharacterized protein</fullName>
    </submittedName>
</protein>
<dbReference type="Gene3D" id="1.10.3480.10">
    <property type="entry name" value="TorD-like"/>
    <property type="match status" value="1"/>
</dbReference>